<accession>A0A0A8ZTV0</accession>
<name>A0A0A8ZTV0_ARUDO</name>
<organism evidence="1">
    <name type="scientific">Arundo donax</name>
    <name type="common">Giant reed</name>
    <name type="synonym">Donax arundinaceus</name>
    <dbReference type="NCBI Taxonomy" id="35708"/>
    <lineage>
        <taxon>Eukaryota</taxon>
        <taxon>Viridiplantae</taxon>
        <taxon>Streptophyta</taxon>
        <taxon>Embryophyta</taxon>
        <taxon>Tracheophyta</taxon>
        <taxon>Spermatophyta</taxon>
        <taxon>Magnoliopsida</taxon>
        <taxon>Liliopsida</taxon>
        <taxon>Poales</taxon>
        <taxon>Poaceae</taxon>
        <taxon>PACMAD clade</taxon>
        <taxon>Arundinoideae</taxon>
        <taxon>Arundineae</taxon>
        <taxon>Arundo</taxon>
    </lineage>
</organism>
<proteinExistence type="predicted"/>
<dbReference type="EMBL" id="GBRH01257705">
    <property type="protein sequence ID" value="JAD40190.1"/>
    <property type="molecule type" value="Transcribed_RNA"/>
</dbReference>
<reference evidence="1" key="2">
    <citation type="journal article" date="2015" name="Data Brief">
        <title>Shoot transcriptome of the giant reed, Arundo donax.</title>
        <authorList>
            <person name="Barrero R.A."/>
            <person name="Guerrero F.D."/>
            <person name="Moolhuijzen P."/>
            <person name="Goolsby J.A."/>
            <person name="Tidwell J."/>
            <person name="Bellgard S.E."/>
            <person name="Bellgard M.I."/>
        </authorList>
    </citation>
    <scope>NUCLEOTIDE SEQUENCE</scope>
    <source>
        <tissue evidence="1">Shoot tissue taken approximately 20 cm above the soil surface</tissue>
    </source>
</reference>
<protein>
    <submittedName>
        <fullName evidence="1">Uncharacterized protein</fullName>
    </submittedName>
</protein>
<dbReference type="AlphaFoldDB" id="A0A0A8ZTV0"/>
<evidence type="ECO:0000313" key="1">
    <source>
        <dbReference type="EMBL" id="JAD40190.1"/>
    </source>
</evidence>
<reference evidence="1" key="1">
    <citation type="submission" date="2014-09" db="EMBL/GenBank/DDBJ databases">
        <authorList>
            <person name="Magalhaes I.L.F."/>
            <person name="Oliveira U."/>
            <person name="Santos F.R."/>
            <person name="Vidigal T.H.D.A."/>
            <person name="Brescovit A.D."/>
            <person name="Santos A.J."/>
        </authorList>
    </citation>
    <scope>NUCLEOTIDE SEQUENCE</scope>
    <source>
        <tissue evidence="1">Shoot tissue taken approximately 20 cm above the soil surface</tissue>
    </source>
</reference>
<sequence>MACSRPLHLCFAAFYLRLLPS</sequence>